<comment type="similarity">
    <text evidence="2">Belongs to the ACC deaminase/D-cysteine desulfhydrase family.</text>
</comment>
<dbReference type="PANTHER" id="PTHR48078">
    <property type="entry name" value="THREONINE DEHYDRATASE, MITOCHONDRIAL-RELATED"/>
    <property type="match status" value="1"/>
</dbReference>
<dbReference type="InterPro" id="IPR001926">
    <property type="entry name" value="TrpB-like_PALP"/>
</dbReference>
<gene>
    <name evidence="7" type="ORF">METZ01_LOCUS32708</name>
</gene>
<dbReference type="AlphaFoldDB" id="A0A381QLP0"/>
<dbReference type="SUPFAM" id="SSF53686">
    <property type="entry name" value="Tryptophan synthase beta subunit-like PLP-dependent enzymes"/>
    <property type="match status" value="1"/>
</dbReference>
<name>A0A381QLP0_9ZZZZ</name>
<evidence type="ECO:0000256" key="5">
    <source>
        <dbReference type="ARBA" id="ARBA00023239"/>
    </source>
</evidence>
<keyword evidence="4" id="KW-0663">Pyridoxal phosphate</keyword>
<dbReference type="GO" id="GO:0006567">
    <property type="term" value="P:L-threonine catabolic process"/>
    <property type="evidence" value="ECO:0007669"/>
    <property type="project" value="TreeGrafter"/>
</dbReference>
<dbReference type="PANTHER" id="PTHR48078:SF6">
    <property type="entry name" value="L-THREONINE DEHYDRATASE CATABOLIC TDCB"/>
    <property type="match status" value="1"/>
</dbReference>
<evidence type="ECO:0000256" key="4">
    <source>
        <dbReference type="ARBA" id="ARBA00022898"/>
    </source>
</evidence>
<dbReference type="CDD" id="cd01562">
    <property type="entry name" value="Thr-dehyd"/>
    <property type="match status" value="1"/>
</dbReference>
<dbReference type="InterPro" id="IPR027278">
    <property type="entry name" value="ACCD_DCysDesulf"/>
</dbReference>
<sequence length="322" mass="33129">MLSIPELEHLQEARTRLSGSLHRTPVASSRALSERVGRPVFLKCENLQRTGSFKVRGALNRILELDNMARGRGVATVSAGNHAQAVAWAAARAGISATVVMPANASPTKARASEEYGAEVILQGTIIGAFDLALEVAQDRGLTFLHAFDDPLIIAGQGTVALEVLEDVPDVATVVAPVGGGGLISGVALAMANLAPAARVFGVEPHGACAMRKSLDKGEAVHVESVDTIADGLGAPMAGELTFEVVRRHVEDVVLVSDDEISEAMAFILARTKLLVEPAGAAGVAALLAGRIPLADGPVVAVLSGGNVDLDRLPDLLGTAGG</sequence>
<organism evidence="7">
    <name type="scientific">marine metagenome</name>
    <dbReference type="NCBI Taxonomy" id="408172"/>
    <lineage>
        <taxon>unclassified sequences</taxon>
        <taxon>metagenomes</taxon>
        <taxon>ecological metagenomes</taxon>
    </lineage>
</organism>
<evidence type="ECO:0000259" key="6">
    <source>
        <dbReference type="Pfam" id="PF00291"/>
    </source>
</evidence>
<dbReference type="GO" id="GO:0016846">
    <property type="term" value="F:carbon-sulfur lyase activity"/>
    <property type="evidence" value="ECO:0007669"/>
    <property type="project" value="UniProtKB-ARBA"/>
</dbReference>
<dbReference type="FunFam" id="3.40.50.1100:FF:000005">
    <property type="entry name" value="Threonine dehydratase catabolic"/>
    <property type="match status" value="1"/>
</dbReference>
<feature type="domain" description="Tryptophan synthase beta chain-like PALP" evidence="6">
    <location>
        <begin position="21"/>
        <end position="305"/>
    </location>
</feature>
<dbReference type="GO" id="GO:0009097">
    <property type="term" value="P:isoleucine biosynthetic process"/>
    <property type="evidence" value="ECO:0007669"/>
    <property type="project" value="TreeGrafter"/>
</dbReference>
<dbReference type="GO" id="GO:0006565">
    <property type="term" value="P:L-serine catabolic process"/>
    <property type="evidence" value="ECO:0007669"/>
    <property type="project" value="TreeGrafter"/>
</dbReference>
<protein>
    <recommendedName>
        <fullName evidence="6">Tryptophan synthase beta chain-like PALP domain-containing protein</fullName>
    </recommendedName>
</protein>
<dbReference type="InterPro" id="IPR036052">
    <property type="entry name" value="TrpB-like_PALP_sf"/>
</dbReference>
<dbReference type="Pfam" id="PF00291">
    <property type="entry name" value="PALP"/>
    <property type="match status" value="1"/>
</dbReference>
<comment type="cofactor">
    <cofactor evidence="1">
        <name>pyridoxal 5'-phosphate</name>
        <dbReference type="ChEBI" id="CHEBI:597326"/>
    </cofactor>
</comment>
<dbReference type="PIRSF" id="PIRSF006278">
    <property type="entry name" value="ACCD_DCysDesulf"/>
    <property type="match status" value="1"/>
</dbReference>
<proteinExistence type="inferred from homology"/>
<comment type="similarity">
    <text evidence="3">Belongs to the serine/threonine dehydratase family.</text>
</comment>
<dbReference type="FunFam" id="3.40.50.1100:FF:000007">
    <property type="entry name" value="L-threonine dehydratase catabolic TdcB"/>
    <property type="match status" value="1"/>
</dbReference>
<accession>A0A381QLP0</accession>
<dbReference type="InterPro" id="IPR050147">
    <property type="entry name" value="Ser/Thr_Dehydratase"/>
</dbReference>
<dbReference type="GO" id="GO:0004794">
    <property type="term" value="F:threonine deaminase activity"/>
    <property type="evidence" value="ECO:0007669"/>
    <property type="project" value="TreeGrafter"/>
</dbReference>
<dbReference type="EMBL" id="UINC01001404">
    <property type="protein sequence ID" value="SUZ79854.1"/>
    <property type="molecule type" value="Genomic_DNA"/>
</dbReference>
<keyword evidence="5" id="KW-0456">Lyase</keyword>
<evidence type="ECO:0000256" key="3">
    <source>
        <dbReference type="ARBA" id="ARBA00010869"/>
    </source>
</evidence>
<evidence type="ECO:0000313" key="7">
    <source>
        <dbReference type="EMBL" id="SUZ79854.1"/>
    </source>
</evidence>
<dbReference type="GO" id="GO:0003941">
    <property type="term" value="F:L-serine ammonia-lyase activity"/>
    <property type="evidence" value="ECO:0007669"/>
    <property type="project" value="TreeGrafter"/>
</dbReference>
<dbReference type="Gene3D" id="3.40.50.1100">
    <property type="match status" value="2"/>
</dbReference>
<reference evidence="7" key="1">
    <citation type="submission" date="2018-05" db="EMBL/GenBank/DDBJ databases">
        <authorList>
            <person name="Lanie J.A."/>
            <person name="Ng W.-L."/>
            <person name="Kazmierczak K.M."/>
            <person name="Andrzejewski T.M."/>
            <person name="Davidsen T.M."/>
            <person name="Wayne K.J."/>
            <person name="Tettelin H."/>
            <person name="Glass J.I."/>
            <person name="Rusch D."/>
            <person name="Podicherti R."/>
            <person name="Tsui H.-C.T."/>
            <person name="Winkler M.E."/>
        </authorList>
    </citation>
    <scope>NUCLEOTIDE SEQUENCE</scope>
</reference>
<evidence type="ECO:0000256" key="2">
    <source>
        <dbReference type="ARBA" id="ARBA00008639"/>
    </source>
</evidence>
<evidence type="ECO:0000256" key="1">
    <source>
        <dbReference type="ARBA" id="ARBA00001933"/>
    </source>
</evidence>